<reference evidence="1" key="1">
    <citation type="journal article" date="2022" name="Int. J. Mol. Sci.">
        <title>Draft Genome of Tanacetum Coccineum: Genomic Comparison of Closely Related Tanacetum-Family Plants.</title>
        <authorList>
            <person name="Yamashiro T."/>
            <person name="Shiraishi A."/>
            <person name="Nakayama K."/>
            <person name="Satake H."/>
        </authorList>
    </citation>
    <scope>NUCLEOTIDE SEQUENCE</scope>
</reference>
<comment type="caution">
    <text evidence="1">The sequence shown here is derived from an EMBL/GenBank/DDBJ whole genome shotgun (WGS) entry which is preliminary data.</text>
</comment>
<dbReference type="EMBL" id="BQNB010014742">
    <property type="protein sequence ID" value="GJT31861.1"/>
    <property type="molecule type" value="Genomic_DNA"/>
</dbReference>
<accession>A0ABQ5D0Y7</accession>
<dbReference type="PANTHER" id="PTHR27003">
    <property type="entry name" value="OS07G0166700 PROTEIN"/>
    <property type="match status" value="1"/>
</dbReference>
<reference evidence="1" key="2">
    <citation type="submission" date="2022-01" db="EMBL/GenBank/DDBJ databases">
        <authorList>
            <person name="Yamashiro T."/>
            <person name="Shiraishi A."/>
            <person name="Satake H."/>
            <person name="Nakayama K."/>
        </authorList>
    </citation>
    <scope>NUCLEOTIDE SEQUENCE</scope>
</reference>
<dbReference type="Gene3D" id="1.10.510.10">
    <property type="entry name" value="Transferase(Phosphotransferase) domain 1"/>
    <property type="match status" value="1"/>
</dbReference>
<sequence>SAVLPDEELGEGLINQLAKSHLDEMIMPHLQKQMEPESFKIFSDIASCCIKEERADRPYIDQIFKRLEKALKIQSIYENPELPRNVVDSASSSHSKWKNLEHLKIALNDIELATKNFSDKYCIGSGAFGMVYKAQLKHFDSGNSSSIDVENKCGFRKKESTVAIKCIKSPKGEQG</sequence>
<organism evidence="1 2">
    <name type="scientific">Tanacetum coccineum</name>
    <dbReference type="NCBI Taxonomy" id="301880"/>
    <lineage>
        <taxon>Eukaryota</taxon>
        <taxon>Viridiplantae</taxon>
        <taxon>Streptophyta</taxon>
        <taxon>Embryophyta</taxon>
        <taxon>Tracheophyta</taxon>
        <taxon>Spermatophyta</taxon>
        <taxon>Magnoliopsida</taxon>
        <taxon>eudicotyledons</taxon>
        <taxon>Gunneridae</taxon>
        <taxon>Pentapetalae</taxon>
        <taxon>asterids</taxon>
        <taxon>campanulids</taxon>
        <taxon>Asterales</taxon>
        <taxon>Asteraceae</taxon>
        <taxon>Asteroideae</taxon>
        <taxon>Anthemideae</taxon>
        <taxon>Anthemidinae</taxon>
        <taxon>Tanacetum</taxon>
    </lineage>
</organism>
<dbReference type="Proteomes" id="UP001151760">
    <property type="component" value="Unassembled WGS sequence"/>
</dbReference>
<protein>
    <submittedName>
        <fullName evidence="1">Kinase-like domain, phloem protein 2-like protein</fullName>
    </submittedName>
</protein>
<dbReference type="SUPFAM" id="SSF56112">
    <property type="entry name" value="Protein kinase-like (PK-like)"/>
    <property type="match status" value="1"/>
</dbReference>
<evidence type="ECO:0000313" key="2">
    <source>
        <dbReference type="Proteomes" id="UP001151760"/>
    </source>
</evidence>
<keyword evidence="2" id="KW-1185">Reference proteome</keyword>
<feature type="non-terminal residue" evidence="1">
    <location>
        <position position="1"/>
    </location>
</feature>
<feature type="non-terminal residue" evidence="1">
    <location>
        <position position="175"/>
    </location>
</feature>
<dbReference type="InterPro" id="IPR045272">
    <property type="entry name" value="ANXUR1/2-like"/>
</dbReference>
<evidence type="ECO:0000313" key="1">
    <source>
        <dbReference type="EMBL" id="GJT31861.1"/>
    </source>
</evidence>
<proteinExistence type="predicted"/>
<dbReference type="PANTHER" id="PTHR27003:SF383">
    <property type="entry name" value="TYROSINE-PROTEIN KINASE, NON-RECEPTOR JAK_TYK2-RELATED"/>
    <property type="match status" value="1"/>
</dbReference>
<dbReference type="Gene3D" id="3.30.200.20">
    <property type="entry name" value="Phosphorylase Kinase, domain 1"/>
    <property type="match status" value="1"/>
</dbReference>
<gene>
    <name evidence="1" type="ORF">Tco_0922280</name>
</gene>
<dbReference type="InterPro" id="IPR011009">
    <property type="entry name" value="Kinase-like_dom_sf"/>
</dbReference>
<name>A0ABQ5D0Y7_9ASTR</name>